<proteinExistence type="predicted"/>
<dbReference type="GO" id="GO:0003676">
    <property type="term" value="F:nucleic acid binding"/>
    <property type="evidence" value="ECO:0007669"/>
    <property type="project" value="InterPro"/>
</dbReference>
<dbReference type="Gene3D" id="3.30.420.10">
    <property type="entry name" value="Ribonuclease H-like superfamily/Ribonuclease H"/>
    <property type="match status" value="1"/>
</dbReference>
<dbReference type="Pfam" id="PF01359">
    <property type="entry name" value="Transposase_1"/>
    <property type="match status" value="1"/>
</dbReference>
<dbReference type="KEGG" id="gsh:117352047"/>
<dbReference type="InParanoid" id="A0A6P8PQ40"/>
<organism evidence="1 2">
    <name type="scientific">Geotrypetes seraphini</name>
    <name type="common">Gaboon caecilian</name>
    <name type="synonym">Caecilia seraphini</name>
    <dbReference type="NCBI Taxonomy" id="260995"/>
    <lineage>
        <taxon>Eukaryota</taxon>
        <taxon>Metazoa</taxon>
        <taxon>Chordata</taxon>
        <taxon>Craniata</taxon>
        <taxon>Vertebrata</taxon>
        <taxon>Euteleostomi</taxon>
        <taxon>Amphibia</taxon>
        <taxon>Gymnophiona</taxon>
        <taxon>Geotrypetes</taxon>
    </lineage>
</organism>
<protein>
    <submittedName>
        <fullName evidence="2">Histone-lysine N-methyltransferase SETMAR-like</fullName>
    </submittedName>
</protein>
<dbReference type="Gene3D" id="1.10.10.1450">
    <property type="match status" value="1"/>
</dbReference>
<dbReference type="PANTHER" id="PTHR46060:SF1">
    <property type="entry name" value="MARINER MOS1 TRANSPOSASE-LIKE PROTEIN"/>
    <property type="match status" value="1"/>
</dbReference>
<dbReference type="PANTHER" id="PTHR46060">
    <property type="entry name" value="MARINER MOS1 TRANSPOSASE-LIKE PROTEIN"/>
    <property type="match status" value="1"/>
</dbReference>
<dbReference type="InterPro" id="IPR001888">
    <property type="entry name" value="Transposase_1"/>
</dbReference>
<keyword evidence="1" id="KW-1185">Reference proteome</keyword>
<dbReference type="RefSeq" id="XP_033783950.1">
    <property type="nucleotide sequence ID" value="XM_033928059.1"/>
</dbReference>
<reference evidence="2" key="1">
    <citation type="submission" date="2025-08" db="UniProtKB">
        <authorList>
            <consortium name="RefSeq"/>
        </authorList>
    </citation>
    <scope>IDENTIFICATION</scope>
</reference>
<dbReference type="OrthoDB" id="616263at2759"/>
<accession>A0A6P8PQ40</accession>
<sequence>MDKIEYRAVIKFLHLQGKSPTEIKYELDTVYGDASPSFSKVKAWAAEFKRSSQASTVKEECSGCPKSATTNEMVDEVHRIVMVDCRLTLNEIAEAAGISSECVHTILHEYLGMRKLSARWVPRLLTMDQKRVRLDISKTCLERFKHNERDFLRRFVIVDETWVHHYTPETKQQSRQWTTRQEPTPKRKKMASSAGKMMATVFWDFLGIIFIDYLEKGKTINGEYYAGLLQRLRAEIKMKRPHLSKKTVLLHQDNAPAHTSTIVMVKLHELRFKLIPHPPYSPDLAPCDFFLFPNLKKWLSRKKFSSDSAVIDAINRYFSSLDVSYFTEGMKGLEKRWSKCIELKGDYVEK</sequence>
<evidence type="ECO:0000313" key="2">
    <source>
        <dbReference type="RefSeq" id="XP_033783950.1"/>
    </source>
</evidence>
<evidence type="ECO:0000313" key="1">
    <source>
        <dbReference type="Proteomes" id="UP000515159"/>
    </source>
</evidence>
<dbReference type="AlphaFoldDB" id="A0A6P8PQ40"/>
<name>A0A6P8PQ40_GEOSA</name>
<dbReference type="GeneID" id="117352047"/>
<gene>
    <name evidence="2" type="primary">LOC117352047</name>
</gene>
<dbReference type="InterPro" id="IPR052709">
    <property type="entry name" value="Transposase-MT_Hybrid"/>
</dbReference>
<dbReference type="InterPro" id="IPR036397">
    <property type="entry name" value="RNaseH_sf"/>
</dbReference>
<dbReference type="Proteomes" id="UP000515159">
    <property type="component" value="Chromosome 19"/>
</dbReference>